<keyword evidence="2" id="KW-0342">GTP-binding</keyword>
<dbReference type="EMBL" id="ML976671">
    <property type="protein sequence ID" value="KAF1975224.1"/>
    <property type="molecule type" value="Genomic_DNA"/>
</dbReference>
<feature type="region of interest" description="Disordered" evidence="3">
    <location>
        <begin position="779"/>
        <end position="848"/>
    </location>
</feature>
<keyword evidence="1" id="KW-0547">Nucleotide-binding</keyword>
<evidence type="ECO:0000313" key="6">
    <source>
        <dbReference type="EMBL" id="KAF1975224.1"/>
    </source>
</evidence>
<dbReference type="GO" id="GO:0005874">
    <property type="term" value="C:microtubule"/>
    <property type="evidence" value="ECO:0007669"/>
    <property type="project" value="TreeGrafter"/>
</dbReference>
<dbReference type="CDD" id="cd08771">
    <property type="entry name" value="DLP_1"/>
    <property type="match status" value="1"/>
</dbReference>
<name>A0A6A5VDI8_9PLEO</name>
<reference evidence="6" key="1">
    <citation type="journal article" date="2020" name="Stud. Mycol.">
        <title>101 Dothideomycetes genomes: a test case for predicting lifestyles and emergence of pathogens.</title>
        <authorList>
            <person name="Haridas S."/>
            <person name="Albert R."/>
            <person name="Binder M."/>
            <person name="Bloem J."/>
            <person name="Labutti K."/>
            <person name="Salamov A."/>
            <person name="Andreopoulos B."/>
            <person name="Baker S."/>
            <person name="Barry K."/>
            <person name="Bills G."/>
            <person name="Bluhm B."/>
            <person name="Cannon C."/>
            <person name="Castanera R."/>
            <person name="Culley D."/>
            <person name="Daum C."/>
            <person name="Ezra D."/>
            <person name="Gonzalez J."/>
            <person name="Henrissat B."/>
            <person name="Kuo A."/>
            <person name="Liang C."/>
            <person name="Lipzen A."/>
            <person name="Lutzoni F."/>
            <person name="Magnuson J."/>
            <person name="Mondo S."/>
            <person name="Nolan M."/>
            <person name="Ohm R."/>
            <person name="Pangilinan J."/>
            <person name="Park H.-J."/>
            <person name="Ramirez L."/>
            <person name="Alfaro M."/>
            <person name="Sun H."/>
            <person name="Tritt A."/>
            <person name="Yoshinaga Y."/>
            <person name="Zwiers L.-H."/>
            <person name="Turgeon B."/>
            <person name="Goodwin S."/>
            <person name="Spatafora J."/>
            <person name="Crous P."/>
            <person name="Grigoriev I."/>
        </authorList>
    </citation>
    <scope>NUCLEOTIDE SEQUENCE</scope>
    <source>
        <strain evidence="6">CBS 107.79</strain>
    </source>
</reference>
<dbReference type="OrthoDB" id="415706at2759"/>
<evidence type="ECO:0000256" key="3">
    <source>
        <dbReference type="SAM" id="MobiDB-lite"/>
    </source>
</evidence>
<dbReference type="Gene3D" id="3.40.50.300">
    <property type="entry name" value="P-loop containing nucleotide triphosphate hydrolases"/>
    <property type="match status" value="1"/>
</dbReference>
<protein>
    <submittedName>
        <fullName evidence="6">Dynamin family protein</fullName>
    </submittedName>
</protein>
<sequence length="848" mass="94358">MAEEDHANGADGTTVVDGANSSSSILQSKDTKSLLDVVDNLRSQGISRYIDLPEIVVCGEQSSGKSSVLEAISGVTFPSKDNLCTRFATELILRRGPISPIKIRIHPGVNEERSEAEKAKLLEFKCEISVTAENLQLDEIIESAKKAMGIDDSTKVFSSDILRLELSGPEQPHLTLVDLPGLFQAGSRAQSDADSDKVKSLVLRYMRSQRSIILAVVSAKNDFNNQAITKYARDIDPNGVRTLGLITKPDTLDEGSDMERFYVELAQNKEVNFRLGWHILRNRDYASRNSTLQERNLAEEKFFASGVWTSLHPTQVGVHALKPRLSKILKIQILAQLPEVLSQIQEGIQDCNHRLEILGASRATLQEQRRYLLHVSQSFSNLVKAAADGMYSDPFFGDASTETGYRKRLRAILQNTLTEFAEVMRKDGHTYAIVEEGSAKGPRQISRKEYVSKVKTLLKRSRGRELPGTFDPLIIGQLFREQREPWGNLVNDHMEKIVEAVHFVVRSVLSTYCDRSTFEGLLRQLIYPRLEILTQQLREKVKELLQPHETGHPITYNHYLTENVQKAQDKRRAREIKKSLAGFFGADYTSEEYVNRNINVNSLTQVLLTKTEADMNNYASSIATDFMEAYYKVALKKVIDDFAVLAVEACLIEKLPTLFCPEDVLDINDETVTSLAVEDEESSAERARCSEKLKVLEEGLRELKSVEEVPPAHFHDALAVRNAAFGNGLAADNSSDPDQFGTIDPDSSTEGKPTAEPATIYDQIVESVTLSHTPNGFELSEPPAAAVEEPPVAEEEVRFSEEGSTHGWKSLGLVSASPAIKKKKKKGKSAPSNELPASVEVPSELVWE</sequence>
<keyword evidence="7" id="KW-1185">Reference proteome</keyword>
<feature type="domain" description="GED" evidence="4">
    <location>
        <begin position="620"/>
        <end position="711"/>
    </location>
</feature>
<dbReference type="Pfam" id="PF01031">
    <property type="entry name" value="Dynamin_M"/>
    <property type="match status" value="1"/>
</dbReference>
<dbReference type="InterPro" id="IPR030381">
    <property type="entry name" value="G_DYNAMIN_dom"/>
</dbReference>
<dbReference type="Pfam" id="PF00350">
    <property type="entry name" value="Dynamin_N"/>
    <property type="match status" value="1"/>
</dbReference>
<dbReference type="GO" id="GO:0006897">
    <property type="term" value="P:endocytosis"/>
    <property type="evidence" value="ECO:0007669"/>
    <property type="project" value="TreeGrafter"/>
</dbReference>
<feature type="region of interest" description="Disordered" evidence="3">
    <location>
        <begin position="730"/>
        <end position="754"/>
    </location>
</feature>
<dbReference type="InterPro" id="IPR001401">
    <property type="entry name" value="Dynamin_GTPase"/>
</dbReference>
<dbReference type="GO" id="GO:0016559">
    <property type="term" value="P:peroxisome fission"/>
    <property type="evidence" value="ECO:0007669"/>
    <property type="project" value="TreeGrafter"/>
</dbReference>
<evidence type="ECO:0000259" key="5">
    <source>
        <dbReference type="PROSITE" id="PS51718"/>
    </source>
</evidence>
<dbReference type="PROSITE" id="PS51388">
    <property type="entry name" value="GED"/>
    <property type="match status" value="1"/>
</dbReference>
<dbReference type="PRINTS" id="PR00195">
    <property type="entry name" value="DYNAMIN"/>
</dbReference>
<gene>
    <name evidence="6" type="ORF">BU23DRAFT_80305</name>
</gene>
<evidence type="ECO:0000259" key="4">
    <source>
        <dbReference type="PROSITE" id="PS51388"/>
    </source>
</evidence>
<dbReference type="PANTHER" id="PTHR11566">
    <property type="entry name" value="DYNAMIN"/>
    <property type="match status" value="1"/>
</dbReference>
<dbReference type="GO" id="GO:0008017">
    <property type="term" value="F:microtubule binding"/>
    <property type="evidence" value="ECO:0007669"/>
    <property type="project" value="TreeGrafter"/>
</dbReference>
<evidence type="ECO:0000256" key="1">
    <source>
        <dbReference type="ARBA" id="ARBA00022741"/>
    </source>
</evidence>
<dbReference type="PANTHER" id="PTHR11566:SF21">
    <property type="entry name" value="DYNAMIN RELATED PROTEIN 1, ISOFORM A"/>
    <property type="match status" value="1"/>
</dbReference>
<dbReference type="FunFam" id="3.40.50.300:FF:001425">
    <property type="entry name" value="Dynamin GTPase, putative"/>
    <property type="match status" value="1"/>
</dbReference>
<dbReference type="GO" id="GO:0016020">
    <property type="term" value="C:membrane"/>
    <property type="evidence" value="ECO:0007669"/>
    <property type="project" value="TreeGrafter"/>
</dbReference>
<dbReference type="PROSITE" id="PS51718">
    <property type="entry name" value="G_DYNAMIN_2"/>
    <property type="match status" value="1"/>
</dbReference>
<accession>A0A6A5VDI8</accession>
<evidence type="ECO:0000313" key="7">
    <source>
        <dbReference type="Proteomes" id="UP000800036"/>
    </source>
</evidence>
<feature type="compositionally biased region" description="Low complexity" evidence="3">
    <location>
        <begin position="781"/>
        <end position="790"/>
    </location>
</feature>
<dbReference type="InterPro" id="IPR045063">
    <property type="entry name" value="Dynamin_N"/>
</dbReference>
<feature type="region of interest" description="Disordered" evidence="3">
    <location>
        <begin position="1"/>
        <end position="24"/>
    </location>
</feature>
<dbReference type="AlphaFoldDB" id="A0A6A5VDI8"/>
<dbReference type="GO" id="GO:0048312">
    <property type="term" value="P:intracellular distribution of mitochondria"/>
    <property type="evidence" value="ECO:0007669"/>
    <property type="project" value="TreeGrafter"/>
</dbReference>
<dbReference type="InterPro" id="IPR020850">
    <property type="entry name" value="GED_dom"/>
</dbReference>
<dbReference type="SMART" id="SM00053">
    <property type="entry name" value="DYNc"/>
    <property type="match status" value="1"/>
</dbReference>
<dbReference type="GO" id="GO:0003924">
    <property type="term" value="F:GTPase activity"/>
    <property type="evidence" value="ECO:0007669"/>
    <property type="project" value="InterPro"/>
</dbReference>
<dbReference type="SUPFAM" id="SSF52540">
    <property type="entry name" value="P-loop containing nucleoside triphosphate hydrolases"/>
    <property type="match status" value="1"/>
</dbReference>
<dbReference type="Proteomes" id="UP000800036">
    <property type="component" value="Unassembled WGS sequence"/>
</dbReference>
<dbReference type="GO" id="GO:0005739">
    <property type="term" value="C:mitochondrion"/>
    <property type="evidence" value="ECO:0007669"/>
    <property type="project" value="TreeGrafter"/>
</dbReference>
<dbReference type="InterPro" id="IPR027417">
    <property type="entry name" value="P-loop_NTPase"/>
</dbReference>
<proteinExistence type="predicted"/>
<organism evidence="6 7">
    <name type="scientific">Bimuria novae-zelandiae CBS 107.79</name>
    <dbReference type="NCBI Taxonomy" id="1447943"/>
    <lineage>
        <taxon>Eukaryota</taxon>
        <taxon>Fungi</taxon>
        <taxon>Dikarya</taxon>
        <taxon>Ascomycota</taxon>
        <taxon>Pezizomycotina</taxon>
        <taxon>Dothideomycetes</taxon>
        <taxon>Pleosporomycetidae</taxon>
        <taxon>Pleosporales</taxon>
        <taxon>Massarineae</taxon>
        <taxon>Didymosphaeriaceae</taxon>
        <taxon>Bimuria</taxon>
    </lineage>
</organism>
<feature type="compositionally biased region" description="Basic and acidic residues" evidence="3">
    <location>
        <begin position="795"/>
        <end position="804"/>
    </location>
</feature>
<feature type="domain" description="Dynamin-type G" evidence="5">
    <location>
        <begin position="49"/>
        <end position="338"/>
    </location>
</feature>
<dbReference type="InterPro" id="IPR022812">
    <property type="entry name" value="Dynamin"/>
</dbReference>
<dbReference type="InterPro" id="IPR000375">
    <property type="entry name" value="Dynamin_stalk"/>
</dbReference>
<evidence type="ECO:0000256" key="2">
    <source>
        <dbReference type="ARBA" id="ARBA00023134"/>
    </source>
</evidence>
<dbReference type="GO" id="GO:0000266">
    <property type="term" value="P:mitochondrial fission"/>
    <property type="evidence" value="ECO:0007669"/>
    <property type="project" value="TreeGrafter"/>
</dbReference>
<dbReference type="GO" id="GO:0005525">
    <property type="term" value="F:GTP binding"/>
    <property type="evidence" value="ECO:0007669"/>
    <property type="project" value="InterPro"/>
</dbReference>